<reference evidence="1" key="1">
    <citation type="submission" date="2019-08" db="EMBL/GenBank/DDBJ databases">
        <authorList>
            <person name="Kucharzyk K."/>
            <person name="Murdoch R.W."/>
            <person name="Higgins S."/>
            <person name="Loffler F."/>
        </authorList>
    </citation>
    <scope>NUCLEOTIDE SEQUENCE</scope>
</reference>
<gene>
    <name evidence="1" type="ORF">SDC9_142237</name>
</gene>
<accession>A0A645E0I8</accession>
<name>A0A645E0I8_9ZZZZ</name>
<comment type="caution">
    <text evidence="1">The sequence shown here is derived from an EMBL/GenBank/DDBJ whole genome shotgun (WGS) entry which is preliminary data.</text>
</comment>
<sequence>MQAHRLGPQQIVAGEFTPQQALRTQLGNLEMVACLLAHRQGNARGQDLVFHHIVAQQFQTASVQRQLQRLGGGLALHTAGFARLGPDLLQTLQPVALVAAVGRPRIAALLHFARRARLRSQGGGEFPQPVAQCRQPGDQSLGKALTAVHGQTLVGGR</sequence>
<organism evidence="1">
    <name type="scientific">bioreactor metagenome</name>
    <dbReference type="NCBI Taxonomy" id="1076179"/>
    <lineage>
        <taxon>unclassified sequences</taxon>
        <taxon>metagenomes</taxon>
        <taxon>ecological metagenomes</taxon>
    </lineage>
</organism>
<proteinExistence type="predicted"/>
<dbReference type="AlphaFoldDB" id="A0A645E0I8"/>
<dbReference type="EMBL" id="VSSQ01041617">
    <property type="protein sequence ID" value="MPM95086.1"/>
    <property type="molecule type" value="Genomic_DNA"/>
</dbReference>
<protein>
    <submittedName>
        <fullName evidence="1">Uncharacterized protein</fullName>
    </submittedName>
</protein>
<evidence type="ECO:0000313" key="1">
    <source>
        <dbReference type="EMBL" id="MPM95086.1"/>
    </source>
</evidence>